<dbReference type="GO" id="GO:0000139">
    <property type="term" value="C:Golgi membrane"/>
    <property type="evidence" value="ECO:0007669"/>
    <property type="project" value="TreeGrafter"/>
</dbReference>
<evidence type="ECO:0000313" key="10">
    <source>
        <dbReference type="Proteomes" id="UP000002035"/>
    </source>
</evidence>
<protein>
    <submittedName>
        <fullName evidence="9">NST UDP-N-acetylglucosamine transporter</fullName>
    </submittedName>
</protein>
<dbReference type="AlphaFoldDB" id="C5FYV9"/>
<evidence type="ECO:0000256" key="8">
    <source>
        <dbReference type="SAM" id="Phobius"/>
    </source>
</evidence>
<feature type="compositionally biased region" description="Polar residues" evidence="7">
    <location>
        <begin position="34"/>
        <end position="45"/>
    </location>
</feature>
<dbReference type="OrthoDB" id="999962at2759"/>
<feature type="region of interest" description="Disordered" evidence="7">
    <location>
        <begin position="1"/>
        <end position="47"/>
    </location>
</feature>
<accession>C5FYV9</accession>
<dbReference type="InterPro" id="IPR013657">
    <property type="entry name" value="SCL35B1-4/HUT1"/>
</dbReference>
<dbReference type="Pfam" id="PF08449">
    <property type="entry name" value="UAA"/>
    <property type="match status" value="1"/>
</dbReference>
<comment type="subcellular location">
    <subcellularLocation>
        <location evidence="1">Endomembrane system</location>
        <topology evidence="1">Multi-pass membrane protein</topology>
    </subcellularLocation>
</comment>
<feature type="transmembrane region" description="Helical" evidence="8">
    <location>
        <begin position="396"/>
        <end position="414"/>
    </location>
</feature>
<organism evidence="9 10">
    <name type="scientific">Arthroderma otae (strain ATCC MYA-4605 / CBS 113480)</name>
    <name type="common">Microsporum canis</name>
    <dbReference type="NCBI Taxonomy" id="554155"/>
    <lineage>
        <taxon>Eukaryota</taxon>
        <taxon>Fungi</taxon>
        <taxon>Dikarya</taxon>
        <taxon>Ascomycota</taxon>
        <taxon>Pezizomycotina</taxon>
        <taxon>Eurotiomycetes</taxon>
        <taxon>Eurotiomycetidae</taxon>
        <taxon>Onygenales</taxon>
        <taxon>Arthrodermataceae</taxon>
        <taxon>Microsporum</taxon>
    </lineage>
</organism>
<dbReference type="PANTHER" id="PTHR10778:SF4">
    <property type="entry name" value="NUCLEOTIDE SUGAR TRANSPORTER SLC35B4"/>
    <property type="match status" value="1"/>
</dbReference>
<keyword evidence="6 8" id="KW-0472">Membrane</keyword>
<feature type="compositionally biased region" description="Basic and acidic residues" evidence="7">
    <location>
        <begin position="16"/>
        <end position="31"/>
    </location>
</feature>
<dbReference type="OMA" id="NPFTGWH"/>
<dbReference type="GO" id="GO:0005464">
    <property type="term" value="F:UDP-xylose transmembrane transporter activity"/>
    <property type="evidence" value="ECO:0007669"/>
    <property type="project" value="TreeGrafter"/>
</dbReference>
<dbReference type="PANTHER" id="PTHR10778">
    <property type="entry name" value="SOLUTE CARRIER FAMILY 35 MEMBER B"/>
    <property type="match status" value="1"/>
</dbReference>
<dbReference type="HOGENOM" id="CLU_033007_0_0_1"/>
<evidence type="ECO:0000256" key="4">
    <source>
        <dbReference type="ARBA" id="ARBA00022692"/>
    </source>
</evidence>
<evidence type="ECO:0000313" key="9">
    <source>
        <dbReference type="EMBL" id="EEQ34707.1"/>
    </source>
</evidence>
<name>C5FYV9_ARTOC</name>
<keyword evidence="2" id="KW-0813">Transport</keyword>
<evidence type="ECO:0000256" key="5">
    <source>
        <dbReference type="ARBA" id="ARBA00022989"/>
    </source>
</evidence>
<dbReference type="RefSeq" id="XP_002843743.1">
    <property type="nucleotide sequence ID" value="XM_002843697.1"/>
</dbReference>
<gene>
    <name evidence="9" type="ORF">MCYG_07526</name>
</gene>
<feature type="transmembrane region" description="Helical" evidence="8">
    <location>
        <begin position="130"/>
        <end position="150"/>
    </location>
</feature>
<feature type="transmembrane region" description="Helical" evidence="8">
    <location>
        <begin position="221"/>
        <end position="241"/>
    </location>
</feature>
<dbReference type="eggNOG" id="KOG1583">
    <property type="taxonomic scope" value="Eukaryota"/>
</dbReference>
<feature type="transmembrane region" description="Helical" evidence="8">
    <location>
        <begin position="88"/>
        <end position="109"/>
    </location>
</feature>
<proteinExistence type="predicted"/>
<dbReference type="Proteomes" id="UP000002035">
    <property type="component" value="Unassembled WGS sequence"/>
</dbReference>
<evidence type="ECO:0000256" key="6">
    <source>
        <dbReference type="ARBA" id="ARBA00023136"/>
    </source>
</evidence>
<keyword evidence="4 8" id="KW-0812">Transmembrane</keyword>
<keyword evidence="10" id="KW-1185">Reference proteome</keyword>
<dbReference type="VEuPathDB" id="FungiDB:MCYG_07526"/>
<evidence type="ECO:0000256" key="3">
    <source>
        <dbReference type="ARBA" id="ARBA00022597"/>
    </source>
</evidence>
<evidence type="ECO:0000256" key="1">
    <source>
        <dbReference type="ARBA" id="ARBA00004127"/>
    </source>
</evidence>
<keyword evidence="5 8" id="KW-1133">Transmembrane helix</keyword>
<dbReference type="STRING" id="554155.C5FYV9"/>
<reference evidence="10" key="1">
    <citation type="journal article" date="2012" name="MBio">
        <title>Comparative genome analysis of Trichophyton rubrum and related dermatophytes reveals candidate genes involved in infection.</title>
        <authorList>
            <person name="Martinez D.A."/>
            <person name="Oliver B.G."/>
            <person name="Graeser Y."/>
            <person name="Goldberg J.M."/>
            <person name="Li W."/>
            <person name="Martinez-Rossi N.M."/>
            <person name="Monod M."/>
            <person name="Shelest E."/>
            <person name="Barton R.C."/>
            <person name="Birch E."/>
            <person name="Brakhage A.A."/>
            <person name="Chen Z."/>
            <person name="Gurr S.J."/>
            <person name="Heiman D."/>
            <person name="Heitman J."/>
            <person name="Kosti I."/>
            <person name="Rossi A."/>
            <person name="Saif S."/>
            <person name="Samalova M."/>
            <person name="Saunders C.W."/>
            <person name="Shea T."/>
            <person name="Summerbell R.C."/>
            <person name="Xu J."/>
            <person name="Young S."/>
            <person name="Zeng Q."/>
            <person name="Birren B.W."/>
            <person name="Cuomo C.A."/>
            <person name="White T.C."/>
        </authorList>
    </citation>
    <scope>NUCLEOTIDE SEQUENCE [LARGE SCALE GENOMIC DNA]</scope>
    <source>
        <strain evidence="10">ATCC MYA-4605 / CBS 113480</strain>
    </source>
</reference>
<dbReference type="GO" id="GO:0005789">
    <property type="term" value="C:endoplasmic reticulum membrane"/>
    <property type="evidence" value="ECO:0007669"/>
    <property type="project" value="TreeGrafter"/>
</dbReference>
<evidence type="ECO:0000256" key="7">
    <source>
        <dbReference type="SAM" id="MobiDB-lite"/>
    </source>
</evidence>
<feature type="transmembrane region" description="Helical" evidence="8">
    <location>
        <begin position="182"/>
        <end position="201"/>
    </location>
</feature>
<dbReference type="GeneID" id="9225330"/>
<dbReference type="EMBL" id="DS995707">
    <property type="protein sequence ID" value="EEQ34707.1"/>
    <property type="molecule type" value="Genomic_DNA"/>
</dbReference>
<feature type="transmembrane region" description="Helical" evidence="8">
    <location>
        <begin position="55"/>
        <end position="76"/>
    </location>
</feature>
<keyword evidence="3" id="KW-0762">Sugar transport</keyword>
<dbReference type="GO" id="GO:0005462">
    <property type="term" value="F:UDP-N-acetylglucosamine transmembrane transporter activity"/>
    <property type="evidence" value="ECO:0007669"/>
    <property type="project" value="TreeGrafter"/>
</dbReference>
<sequence length="429" mass="45920">MTGTGEEPRGSSQIKPRSDIAPHSPGLERIKKPNNITTSQSSGENGNKLRGVTSAIVQSTVPTWMNIAIVATFIFGGCCSNSRDDPNFGTLITFAQFVIIALLTLPTILSPSAGVRSFFISKPTIPLKSWIIYTAFFMSVNLLNNAAFIFKISVPLHIIVRSGGPVASMIIGYLYNSRKYTPTQIISVAILSVGVVAAAIADASAKGKPLDLGLAAGEGSSPILTLSGFMILGLAMVLAAFQGVYADRLYQQYGRDNWREGLFYSHALSIPFLLPSYPQLYPQLKSLWASPSVTGIIQTTSATASVSPGNTSQFLMPVLQPLQTISSHPSIHPVLSMIPVKVAYLLLNALTQYLCIRGVYLLSAKTSSLTVVIVLNIRKLVSLILSVYLFGNVLTSGVLAGASLVFLGGGIYAYEGARLRRQQAKDKDA</sequence>
<evidence type="ECO:0000256" key="2">
    <source>
        <dbReference type="ARBA" id="ARBA00022448"/>
    </source>
</evidence>